<organism evidence="2 3">
    <name type="scientific">Streptomyces physcomitrii</name>
    <dbReference type="NCBI Taxonomy" id="2724184"/>
    <lineage>
        <taxon>Bacteria</taxon>
        <taxon>Bacillati</taxon>
        <taxon>Actinomycetota</taxon>
        <taxon>Actinomycetes</taxon>
        <taxon>Kitasatosporales</taxon>
        <taxon>Streptomycetaceae</taxon>
        <taxon>Streptomyces</taxon>
    </lineage>
</organism>
<protein>
    <recommendedName>
        <fullName evidence="4">Lipoprotein</fullName>
    </recommendedName>
</protein>
<sequence length="151" mass="15468">MLLAGCSTGSGTEKGRAADADQRARARAARDSALLLDQYDAVIAAHPRLTARLTPLRTEVARHVSAFGGGAQAGAEAATPRPSAAMGSPSPEAGVPEKEADALAFLARNEKTLTERREAALTAAPGETARLLASVAACGAVHTYFLTTRAS</sequence>
<evidence type="ECO:0008006" key="4">
    <source>
        <dbReference type="Google" id="ProtNLM"/>
    </source>
</evidence>
<proteinExistence type="predicted"/>
<feature type="region of interest" description="Disordered" evidence="1">
    <location>
        <begin position="70"/>
        <end position="96"/>
    </location>
</feature>
<dbReference type="EMBL" id="JAAWWP010000035">
    <property type="protein sequence ID" value="NKI45420.1"/>
    <property type="molecule type" value="Genomic_DNA"/>
</dbReference>
<accession>A0ABX1HDV6</accession>
<gene>
    <name evidence="2" type="ORF">HFV08_30170</name>
</gene>
<evidence type="ECO:0000313" key="2">
    <source>
        <dbReference type="EMBL" id="NKI45420.1"/>
    </source>
</evidence>
<evidence type="ECO:0000256" key="1">
    <source>
        <dbReference type="SAM" id="MobiDB-lite"/>
    </source>
</evidence>
<comment type="caution">
    <text evidence="2">The sequence shown here is derived from an EMBL/GenBank/DDBJ whole genome shotgun (WGS) entry which is preliminary data.</text>
</comment>
<feature type="region of interest" description="Disordered" evidence="1">
    <location>
        <begin position="1"/>
        <end position="23"/>
    </location>
</feature>
<reference evidence="2 3" key="1">
    <citation type="submission" date="2020-04" db="EMBL/GenBank/DDBJ databases">
        <title>Phylogenetic Diversity and Antibacterial Activity against Ralstonia solanacearum of Endophytic Actinomycete Isolated from Moss.</title>
        <authorList>
            <person name="Zhuang X."/>
        </authorList>
    </citation>
    <scope>NUCLEOTIDE SEQUENCE [LARGE SCALE GENOMIC DNA]</scope>
    <source>
        <strain evidence="2 3">LD120</strain>
    </source>
</reference>
<feature type="compositionally biased region" description="Basic and acidic residues" evidence="1">
    <location>
        <begin position="13"/>
        <end position="23"/>
    </location>
</feature>
<name>A0ABX1HDV6_9ACTN</name>
<keyword evidence="3" id="KW-1185">Reference proteome</keyword>
<dbReference type="Proteomes" id="UP000772196">
    <property type="component" value="Unassembled WGS sequence"/>
</dbReference>
<evidence type="ECO:0000313" key="3">
    <source>
        <dbReference type="Proteomes" id="UP000772196"/>
    </source>
</evidence>